<evidence type="ECO:0000313" key="1">
    <source>
        <dbReference type="EMBL" id="KAF3559040.1"/>
    </source>
</evidence>
<accession>A0A8S9R6I7</accession>
<evidence type="ECO:0000313" key="2">
    <source>
        <dbReference type="Proteomes" id="UP000712600"/>
    </source>
</evidence>
<dbReference type="AlphaFoldDB" id="A0A8S9R6I7"/>
<organism evidence="1 2">
    <name type="scientific">Brassica cretica</name>
    <name type="common">Mustard</name>
    <dbReference type="NCBI Taxonomy" id="69181"/>
    <lineage>
        <taxon>Eukaryota</taxon>
        <taxon>Viridiplantae</taxon>
        <taxon>Streptophyta</taxon>
        <taxon>Embryophyta</taxon>
        <taxon>Tracheophyta</taxon>
        <taxon>Spermatophyta</taxon>
        <taxon>Magnoliopsida</taxon>
        <taxon>eudicotyledons</taxon>
        <taxon>Gunneridae</taxon>
        <taxon>Pentapetalae</taxon>
        <taxon>rosids</taxon>
        <taxon>malvids</taxon>
        <taxon>Brassicales</taxon>
        <taxon>Brassicaceae</taxon>
        <taxon>Brassiceae</taxon>
        <taxon>Brassica</taxon>
    </lineage>
</organism>
<dbReference type="Proteomes" id="UP000712600">
    <property type="component" value="Unassembled WGS sequence"/>
</dbReference>
<protein>
    <submittedName>
        <fullName evidence="1">Uncharacterized protein</fullName>
    </submittedName>
</protein>
<gene>
    <name evidence="1" type="ORF">F2Q69_00012390</name>
</gene>
<dbReference type="EMBL" id="QGKX02000996">
    <property type="protein sequence ID" value="KAF3559040.1"/>
    <property type="molecule type" value="Genomic_DNA"/>
</dbReference>
<name>A0A8S9R6I7_BRACR</name>
<comment type="caution">
    <text evidence="1">The sequence shown here is derived from an EMBL/GenBank/DDBJ whole genome shotgun (WGS) entry which is preliminary data.</text>
</comment>
<sequence length="162" mass="17848">MKLSFDSTFTKLLSETLFTEQEVLFPGLEKLVKWKAFKGKSARVVVIVRVVDAIIVAYLVHCYFDVSASFIPCAFEYCGQRGCVDVLLLNLRGLDGCVVDKGHMWMLLPAKSKGVGEVDVEAAVMGDVDRRAGVEVGRQVVLSGVIQGNLLPPWRLGSETHF</sequence>
<reference evidence="1" key="1">
    <citation type="submission" date="2019-12" db="EMBL/GenBank/DDBJ databases">
        <title>Genome sequencing and annotation of Brassica cretica.</title>
        <authorList>
            <person name="Studholme D.J."/>
            <person name="Sarris P."/>
        </authorList>
    </citation>
    <scope>NUCLEOTIDE SEQUENCE</scope>
    <source>
        <strain evidence="1">PFS-109/04</strain>
        <tissue evidence="1">Leaf</tissue>
    </source>
</reference>
<proteinExistence type="predicted"/>